<feature type="transmembrane region" description="Helical" evidence="7">
    <location>
        <begin position="106"/>
        <end position="131"/>
    </location>
</feature>
<evidence type="ECO:0000256" key="1">
    <source>
        <dbReference type="ARBA" id="ARBA00004141"/>
    </source>
</evidence>
<dbReference type="GO" id="GO:0006813">
    <property type="term" value="P:potassium ion transport"/>
    <property type="evidence" value="ECO:0007669"/>
    <property type="project" value="InterPro"/>
</dbReference>
<dbReference type="SUPFAM" id="SSF116726">
    <property type="entry name" value="TrkA C-terminal domain-like"/>
    <property type="match status" value="2"/>
</dbReference>
<dbReference type="GO" id="GO:0005886">
    <property type="term" value="C:plasma membrane"/>
    <property type="evidence" value="ECO:0007669"/>
    <property type="project" value="TreeGrafter"/>
</dbReference>
<dbReference type="PROSITE" id="PS01271">
    <property type="entry name" value="NA_SULFATE"/>
    <property type="match status" value="1"/>
</dbReference>
<keyword evidence="10" id="KW-1185">Reference proteome</keyword>
<evidence type="ECO:0000256" key="5">
    <source>
        <dbReference type="ARBA" id="ARBA00022989"/>
    </source>
</evidence>
<dbReference type="RefSeq" id="WP_066606136.1">
    <property type="nucleotide sequence ID" value="NZ_KQ130435.1"/>
</dbReference>
<keyword evidence="5 7" id="KW-1133">Transmembrane helix</keyword>
<dbReference type="STRING" id="1420583.V473_15545"/>
<feature type="transmembrane region" description="Helical" evidence="7">
    <location>
        <begin position="6"/>
        <end position="28"/>
    </location>
</feature>
<dbReference type="InterPro" id="IPR031312">
    <property type="entry name" value="Na/sul_symport_CS"/>
</dbReference>
<organism evidence="9 10">
    <name type="scientific">Sphingobium cupriresistens LL01</name>
    <dbReference type="NCBI Taxonomy" id="1420583"/>
    <lineage>
        <taxon>Bacteria</taxon>
        <taxon>Pseudomonadati</taxon>
        <taxon>Pseudomonadota</taxon>
        <taxon>Alphaproteobacteria</taxon>
        <taxon>Sphingomonadales</taxon>
        <taxon>Sphingomonadaceae</taxon>
        <taxon>Sphingobium</taxon>
    </lineage>
</organism>
<dbReference type="InterPro" id="IPR051679">
    <property type="entry name" value="DASS-Related_Transporters"/>
</dbReference>
<reference evidence="9 10" key="1">
    <citation type="journal article" date="2015" name="G3 (Bethesda)">
        <title>Insights into Ongoing Evolution of the Hexachlorocyclohexane Catabolic Pathway from Comparative Genomics of Ten Sphingomonadaceae Strains.</title>
        <authorList>
            <person name="Pearce S.L."/>
            <person name="Oakeshott J.G."/>
            <person name="Pandey G."/>
        </authorList>
    </citation>
    <scope>NUCLEOTIDE SEQUENCE [LARGE SCALE GENOMIC DNA]</scope>
    <source>
        <strain evidence="9 10">LL01</strain>
    </source>
</reference>
<dbReference type="Pfam" id="PF02080">
    <property type="entry name" value="TrkA_C"/>
    <property type="match status" value="1"/>
</dbReference>
<keyword evidence="4" id="KW-0677">Repeat</keyword>
<feature type="domain" description="RCK C-terminal" evidence="8">
    <location>
        <begin position="215"/>
        <end position="299"/>
    </location>
</feature>
<dbReference type="Gene3D" id="3.30.70.1450">
    <property type="entry name" value="Regulator of K+ conductance, C-terminal domain"/>
    <property type="match status" value="2"/>
</dbReference>
<dbReference type="InterPro" id="IPR004680">
    <property type="entry name" value="Cit_transptr-like_dom"/>
</dbReference>
<accession>A0A0J7XRY5</accession>
<evidence type="ECO:0000313" key="10">
    <source>
        <dbReference type="Proteomes" id="UP000052232"/>
    </source>
</evidence>
<feature type="transmembrane region" description="Helical" evidence="7">
    <location>
        <begin position="457"/>
        <end position="481"/>
    </location>
</feature>
<dbReference type="EMBL" id="JACT01000003">
    <property type="protein sequence ID" value="KMS54606.1"/>
    <property type="molecule type" value="Genomic_DNA"/>
</dbReference>
<dbReference type="InterPro" id="IPR036721">
    <property type="entry name" value="RCK_C_sf"/>
</dbReference>
<feature type="domain" description="RCK C-terminal" evidence="8">
    <location>
        <begin position="304"/>
        <end position="388"/>
    </location>
</feature>
<dbReference type="Pfam" id="PF03600">
    <property type="entry name" value="CitMHS"/>
    <property type="match status" value="1"/>
</dbReference>
<sequence>MHFIHALLGVYRAEIGLLILACMFVAFVRERYSPTVIAVVGACAYGIFGMLDEKAMFSVFSNSAPLTVGAMFVLSGALVRTGVIGRVADLIMTRAERHPRIALAEVGLGALLLSGFLNNTPVVVLLIPIMFKLAQATGYPVKKLLIPMNVVAVLGGCLTLVGTSTNLVVAGIAAEQGMDRFGIFDITLYGAAGAAAGIVALLCLSFLLPSDPPSIAGEDGGTAVQDYLTELVVPQDSDDIGREIGALGLFGRSVQLLGLKRSGDIRRQGLETEELRSGDHLIVRADGAAIMTLRESGRFELGVAADSRTSAQDGTVVEAMVAPSHPSIGERLGDIPFLHALRVRIIGIHRARHLPGPDLAETRVRGADRLLVAGGDDAMRSLKDNPHLIGVDISRTRAFRPRKAWIAIAAMAGAVLLSAFDVVGIGMAAVIAVGLILVTRCIDPEEAWGAIDGDTLILIFAMLAVGLALEQAGSVALMVGWITPLMQVAPAWTLIFIVYFASLILSELLSNNAVAALLTPITIALAHQLGVDARPLVIALMIGASACFATPIGYQTNALVYAAGDYRFADFVRIGVPINIVVGLAVCSALVLLG</sequence>
<evidence type="ECO:0000256" key="4">
    <source>
        <dbReference type="ARBA" id="ARBA00022737"/>
    </source>
</evidence>
<comment type="caution">
    <text evidence="9">The sequence shown here is derived from an EMBL/GenBank/DDBJ whole genome shotgun (WGS) entry which is preliminary data.</text>
</comment>
<dbReference type="GO" id="GO:0008324">
    <property type="term" value="F:monoatomic cation transmembrane transporter activity"/>
    <property type="evidence" value="ECO:0007669"/>
    <property type="project" value="InterPro"/>
</dbReference>
<dbReference type="AlphaFoldDB" id="A0A0J7XRY5"/>
<comment type="subcellular location">
    <subcellularLocation>
        <location evidence="1">Membrane</location>
        <topology evidence="1">Multi-pass membrane protein</topology>
    </subcellularLocation>
</comment>
<feature type="transmembrane region" description="Helical" evidence="7">
    <location>
        <begin position="536"/>
        <end position="554"/>
    </location>
</feature>
<keyword evidence="6 7" id="KW-0472">Membrane</keyword>
<dbReference type="PANTHER" id="PTHR43652">
    <property type="entry name" value="BASIC AMINO ACID ANTIPORTER YFCC-RELATED"/>
    <property type="match status" value="1"/>
</dbReference>
<gene>
    <name evidence="9" type="ORF">V473_15545</name>
</gene>
<dbReference type="PROSITE" id="PS51202">
    <property type="entry name" value="RCK_C"/>
    <property type="match status" value="2"/>
</dbReference>
<feature type="transmembrane region" description="Helical" evidence="7">
    <location>
        <begin position="35"/>
        <end position="51"/>
    </location>
</feature>
<evidence type="ECO:0000256" key="6">
    <source>
        <dbReference type="ARBA" id="ARBA00023136"/>
    </source>
</evidence>
<evidence type="ECO:0000259" key="8">
    <source>
        <dbReference type="PROSITE" id="PS51202"/>
    </source>
</evidence>
<evidence type="ECO:0000256" key="3">
    <source>
        <dbReference type="ARBA" id="ARBA00022692"/>
    </source>
</evidence>
<feature type="transmembrane region" description="Helical" evidence="7">
    <location>
        <begin position="151"/>
        <end position="174"/>
    </location>
</feature>
<dbReference type="PATRIC" id="fig|1420583.3.peg.2906"/>
<name>A0A0J7XRY5_9SPHN</name>
<proteinExistence type="predicted"/>
<keyword evidence="3 7" id="KW-0812">Transmembrane</keyword>
<dbReference type="Proteomes" id="UP000052232">
    <property type="component" value="Unassembled WGS sequence"/>
</dbReference>
<feature type="transmembrane region" description="Helical" evidence="7">
    <location>
        <begin position="574"/>
        <end position="593"/>
    </location>
</feature>
<protein>
    <submittedName>
        <fullName evidence="9">Sodium:sulfate symporter</fullName>
    </submittedName>
</protein>
<feature type="transmembrane region" description="Helical" evidence="7">
    <location>
        <begin position="488"/>
        <end position="506"/>
    </location>
</feature>
<dbReference type="InterPro" id="IPR006037">
    <property type="entry name" value="RCK_C"/>
</dbReference>
<evidence type="ECO:0000256" key="2">
    <source>
        <dbReference type="ARBA" id="ARBA00022448"/>
    </source>
</evidence>
<evidence type="ECO:0000256" key="7">
    <source>
        <dbReference type="SAM" id="Phobius"/>
    </source>
</evidence>
<feature type="transmembrane region" description="Helical" evidence="7">
    <location>
        <begin position="186"/>
        <end position="208"/>
    </location>
</feature>
<keyword evidence="2" id="KW-0813">Transport</keyword>
<feature type="transmembrane region" description="Helical" evidence="7">
    <location>
        <begin position="63"/>
        <end position="85"/>
    </location>
</feature>
<dbReference type="PANTHER" id="PTHR43652:SF2">
    <property type="entry name" value="BASIC AMINO ACID ANTIPORTER YFCC-RELATED"/>
    <property type="match status" value="1"/>
</dbReference>
<feature type="transmembrane region" description="Helical" evidence="7">
    <location>
        <begin position="404"/>
        <end position="437"/>
    </location>
</feature>
<feature type="transmembrane region" description="Helical" evidence="7">
    <location>
        <begin position="512"/>
        <end position="529"/>
    </location>
</feature>
<evidence type="ECO:0000313" key="9">
    <source>
        <dbReference type="EMBL" id="KMS54606.1"/>
    </source>
</evidence>